<name>U6MMS6_9EIME</name>
<dbReference type="AlphaFoldDB" id="U6MMS6"/>
<protein>
    <submittedName>
        <fullName evidence="1">Uncharacterized protein</fullName>
    </submittedName>
</protein>
<accession>U6MMS6</accession>
<keyword evidence="2" id="KW-1185">Reference proteome</keyword>
<dbReference type="VEuPathDB" id="ToxoDB:ENH_00030030"/>
<reference evidence="1" key="1">
    <citation type="submission" date="2013-10" db="EMBL/GenBank/DDBJ databases">
        <title>Genomic analysis of the causative agents of coccidiosis in chickens.</title>
        <authorList>
            <person name="Reid A.J."/>
            <person name="Blake D."/>
            <person name="Billington K."/>
            <person name="Browne H."/>
            <person name="Dunn M."/>
            <person name="Hung S."/>
            <person name="Kawahara F."/>
            <person name="Miranda-Saavedra D."/>
            <person name="Mourier T."/>
            <person name="Nagra H."/>
            <person name="Otto T.D."/>
            <person name="Rawlings N."/>
            <person name="Sanchez A."/>
            <person name="Sanders M."/>
            <person name="Subramaniam C."/>
            <person name="Tay Y."/>
            <person name="Dear P."/>
            <person name="Doerig C."/>
            <person name="Gruber A."/>
            <person name="Parkinson J."/>
            <person name="Shirley M."/>
            <person name="Wan K.L."/>
            <person name="Berriman M."/>
            <person name="Tomley F."/>
            <person name="Pain A."/>
        </authorList>
    </citation>
    <scope>NUCLEOTIDE SEQUENCE [LARGE SCALE GENOMIC DNA]</scope>
    <source>
        <strain evidence="1">Houghton</strain>
    </source>
</reference>
<dbReference type="RefSeq" id="XP_013440322.1">
    <property type="nucleotide sequence ID" value="XM_013584868.1"/>
</dbReference>
<dbReference type="OrthoDB" id="27934at2759"/>
<reference evidence="1" key="2">
    <citation type="submission" date="2013-10" db="EMBL/GenBank/DDBJ databases">
        <authorList>
            <person name="Aslett M."/>
        </authorList>
    </citation>
    <scope>NUCLEOTIDE SEQUENCE [LARGE SCALE GENOMIC DNA]</scope>
    <source>
        <strain evidence="1">Houghton</strain>
    </source>
</reference>
<organism evidence="1 2">
    <name type="scientific">Eimeria necatrix</name>
    <dbReference type="NCBI Taxonomy" id="51315"/>
    <lineage>
        <taxon>Eukaryota</taxon>
        <taxon>Sar</taxon>
        <taxon>Alveolata</taxon>
        <taxon>Apicomplexa</taxon>
        <taxon>Conoidasida</taxon>
        <taxon>Coccidia</taxon>
        <taxon>Eucoccidiorida</taxon>
        <taxon>Eimeriorina</taxon>
        <taxon>Eimeriidae</taxon>
        <taxon>Eimeria</taxon>
    </lineage>
</organism>
<sequence>MSLVYRQLNRAALQGNVQALREIGLMHATNEGGAEKDELLSIQVLLRSLSLGDIQSLVPLALTVERRAGGNLRLLQRAEEMLQYFLESGGPREAEGPPEGTGTVPRGAPWFRGLWRSAGCRAALWRIRIKKRLHATKLF</sequence>
<dbReference type="GeneID" id="25473168"/>
<evidence type="ECO:0000313" key="1">
    <source>
        <dbReference type="EMBL" id="CDJ62960.1"/>
    </source>
</evidence>
<gene>
    <name evidence="1" type="ORF">ENH_00030030</name>
</gene>
<proteinExistence type="predicted"/>
<dbReference type="InterPro" id="IPR011990">
    <property type="entry name" value="TPR-like_helical_dom_sf"/>
</dbReference>
<evidence type="ECO:0000313" key="2">
    <source>
        <dbReference type="Proteomes" id="UP000030754"/>
    </source>
</evidence>
<dbReference type="Gene3D" id="1.25.40.10">
    <property type="entry name" value="Tetratricopeptide repeat domain"/>
    <property type="match status" value="1"/>
</dbReference>
<dbReference type="Proteomes" id="UP000030754">
    <property type="component" value="Unassembled WGS sequence"/>
</dbReference>
<dbReference type="EMBL" id="HG722651">
    <property type="protein sequence ID" value="CDJ62960.1"/>
    <property type="molecule type" value="Genomic_DNA"/>
</dbReference>